<dbReference type="EMBL" id="MK689364">
    <property type="protein sequence ID" value="QBZ70633.1"/>
    <property type="molecule type" value="Genomic_DNA"/>
</dbReference>
<reference evidence="1 2" key="1">
    <citation type="submission" date="2019-03" db="EMBL/GenBank/DDBJ databases">
        <authorList>
            <person name="Kim S.G."/>
            <person name="Park S.C."/>
        </authorList>
    </citation>
    <scope>NUCLEOTIDE SEQUENCE [LARGE SCALE GENOMIC DNA]</scope>
</reference>
<keyword evidence="2" id="KW-1185">Reference proteome</keyword>
<dbReference type="Proteomes" id="UP000297195">
    <property type="component" value="Segment"/>
</dbReference>
<sequence>MTVDVLNITLDDVKRAAVDMHNQINNRSENIPMSHMTITKAPIEDALYLNTGSRGVGVIMDKILLQDILPSVVDLRPFLTPSVSVGKEFGPEDVDVFNKRYNAEMLAVEKDILQAATTFDVDLLKNWVLFCRVLGFFELDVGDVTLFMAEGKMYVSVNPTNAIYSGYVEVLV</sequence>
<accession>A0A4D6DWB9</accession>
<protein>
    <submittedName>
        <fullName evidence="1">Uncharacterized protein</fullName>
    </submittedName>
</protein>
<name>A0A4D6DWB9_9CAUD</name>
<organism evidence="1 2">
    <name type="scientific">Edwardsiella phage pEt-SU</name>
    <dbReference type="NCBI Taxonomy" id="2562142"/>
    <lineage>
        <taxon>Viruses</taxon>
        <taxon>Duplodnaviria</taxon>
        <taxon>Heunggongvirae</taxon>
        <taxon>Uroviricota</taxon>
        <taxon>Caudoviricetes</taxon>
        <taxon>Chimalliviridae</taxon>
        <taxon>Petsuvirus</taxon>
        <taxon>Petsuvirus pEtSU</taxon>
    </lineage>
</organism>
<gene>
    <name evidence="1" type="ORF">pETSU_052</name>
</gene>
<evidence type="ECO:0000313" key="2">
    <source>
        <dbReference type="Proteomes" id="UP000297195"/>
    </source>
</evidence>
<proteinExistence type="predicted"/>
<evidence type="ECO:0000313" key="1">
    <source>
        <dbReference type="EMBL" id="QBZ70633.1"/>
    </source>
</evidence>